<comment type="caution">
    <text evidence="2">The sequence shown here is derived from an EMBL/GenBank/DDBJ whole genome shotgun (WGS) entry which is preliminary data.</text>
</comment>
<dbReference type="InterPro" id="IPR029010">
    <property type="entry name" value="ThuA-like"/>
</dbReference>
<evidence type="ECO:0000259" key="1">
    <source>
        <dbReference type="Pfam" id="PF06283"/>
    </source>
</evidence>
<organism evidence="2 3">
    <name type="scientific">Paenibacillus gallinarum</name>
    <dbReference type="NCBI Taxonomy" id="2762232"/>
    <lineage>
        <taxon>Bacteria</taxon>
        <taxon>Bacillati</taxon>
        <taxon>Bacillota</taxon>
        <taxon>Bacilli</taxon>
        <taxon>Bacillales</taxon>
        <taxon>Paenibacillaceae</taxon>
        <taxon>Paenibacillus</taxon>
    </lineage>
</organism>
<dbReference type="PANTHER" id="PTHR40469:SF2">
    <property type="entry name" value="GALACTOSE-BINDING DOMAIN-LIKE SUPERFAMILY PROTEIN"/>
    <property type="match status" value="1"/>
</dbReference>
<evidence type="ECO:0000313" key="2">
    <source>
        <dbReference type="EMBL" id="MBD7969045.1"/>
    </source>
</evidence>
<dbReference type="RefSeq" id="WP_191800663.1">
    <property type="nucleotide sequence ID" value="NZ_JACSQL010000005.1"/>
</dbReference>
<reference evidence="2 3" key="1">
    <citation type="submission" date="2020-08" db="EMBL/GenBank/DDBJ databases">
        <title>A Genomic Blueprint of the Chicken Gut Microbiome.</title>
        <authorList>
            <person name="Gilroy R."/>
            <person name="Ravi A."/>
            <person name="Getino M."/>
            <person name="Pursley I."/>
            <person name="Horton D.L."/>
            <person name="Alikhan N.-F."/>
            <person name="Baker D."/>
            <person name="Gharbi K."/>
            <person name="Hall N."/>
            <person name="Watson M."/>
            <person name="Adriaenssens E.M."/>
            <person name="Foster-Nyarko E."/>
            <person name="Jarju S."/>
            <person name="Secka A."/>
            <person name="Antonio M."/>
            <person name="Oren A."/>
            <person name="Chaudhuri R."/>
            <person name="La Ragione R.M."/>
            <person name="Hildebrand F."/>
            <person name="Pallen M.J."/>
        </authorList>
    </citation>
    <scope>NUCLEOTIDE SEQUENCE [LARGE SCALE GENOMIC DNA]</scope>
    <source>
        <strain evidence="2 3">Sa2BVA9</strain>
    </source>
</reference>
<sequence>MSRKKVLLLGDYTHPMYHPLQGVDAEVSRILQDEMTVQCSENRNLMLMENLAGYDLLISYLDDWKGAIAPQQAAGLLSYVSGGGALLVLHNGISMHNRYEIAQLLGGRFTGHPAPRELRFQVTDPLHPIVSGIDNFSMEEEPYEIEFDNFADIKVLLEYMNEDGKSWPAAWAHNYGMGRVVYLMPGHSVPSFNNESFRRLLLQSAMWATRTKPKRN</sequence>
<dbReference type="PANTHER" id="PTHR40469">
    <property type="entry name" value="SECRETED GLYCOSYL HYDROLASE"/>
    <property type="match status" value="1"/>
</dbReference>
<dbReference type="Pfam" id="PF06283">
    <property type="entry name" value="ThuA"/>
    <property type="match status" value="1"/>
</dbReference>
<feature type="domain" description="ThuA-like" evidence="1">
    <location>
        <begin position="31"/>
        <end position="208"/>
    </location>
</feature>
<dbReference type="Gene3D" id="3.40.50.880">
    <property type="match status" value="1"/>
</dbReference>
<gene>
    <name evidence="2" type="ORF">H9647_13290</name>
</gene>
<evidence type="ECO:0000313" key="3">
    <source>
        <dbReference type="Proteomes" id="UP000608071"/>
    </source>
</evidence>
<dbReference type="InterPro" id="IPR029062">
    <property type="entry name" value="Class_I_gatase-like"/>
</dbReference>
<name>A0ABR8T086_9BACL</name>
<dbReference type="EMBL" id="JACSQL010000005">
    <property type="protein sequence ID" value="MBD7969045.1"/>
    <property type="molecule type" value="Genomic_DNA"/>
</dbReference>
<protein>
    <submittedName>
        <fullName evidence="2">ThuA domain-containing protein</fullName>
    </submittedName>
</protein>
<accession>A0ABR8T086</accession>
<dbReference type="SUPFAM" id="SSF52317">
    <property type="entry name" value="Class I glutamine amidotransferase-like"/>
    <property type="match status" value="1"/>
</dbReference>
<proteinExistence type="predicted"/>
<keyword evidence="3" id="KW-1185">Reference proteome</keyword>
<dbReference type="Proteomes" id="UP000608071">
    <property type="component" value="Unassembled WGS sequence"/>
</dbReference>